<keyword evidence="1" id="KW-0472">Membrane</keyword>
<sequence length="172" mass="18736">MWSRVPRWGRLLAIGVGVVAAVLVVGGLSGYTVSLRSDSGDRATVTSLQEIELQRLRAVVDADLAYLERVYAADYWAVPPTGDRLTRSAFLEALADGSLDFASFEPLSAIDVRLAGGTAVLTYRSHIDAVSASERVQHDSWHTVVYVERDGRWRLLHEQTTALGGFPPPTPS</sequence>
<dbReference type="Gene3D" id="3.10.450.50">
    <property type="match status" value="1"/>
</dbReference>
<feature type="transmembrane region" description="Helical" evidence="1">
    <location>
        <begin position="12"/>
        <end position="33"/>
    </location>
</feature>
<comment type="caution">
    <text evidence="3">The sequence shown here is derived from an EMBL/GenBank/DDBJ whole genome shotgun (WGS) entry which is preliminary data.</text>
</comment>
<dbReference type="EMBL" id="SODU01000003">
    <property type="protein sequence ID" value="TDW86885.1"/>
    <property type="molecule type" value="Genomic_DNA"/>
</dbReference>
<dbReference type="InterPro" id="IPR027843">
    <property type="entry name" value="DUF4440"/>
</dbReference>
<dbReference type="SUPFAM" id="SSF54427">
    <property type="entry name" value="NTF2-like"/>
    <property type="match status" value="1"/>
</dbReference>
<proteinExistence type="predicted"/>
<dbReference type="RefSeq" id="WP_134007350.1">
    <property type="nucleotide sequence ID" value="NZ_SODU01000003.1"/>
</dbReference>
<evidence type="ECO:0000313" key="3">
    <source>
        <dbReference type="EMBL" id="TDW86885.1"/>
    </source>
</evidence>
<protein>
    <submittedName>
        <fullName evidence="3">Ketosteroid isomerase-like protein</fullName>
    </submittedName>
</protein>
<name>A0ABY2F8G7_9ACTN</name>
<organism evidence="3 4">
    <name type="scientific">Kribbella pratensis</name>
    <dbReference type="NCBI Taxonomy" id="2512112"/>
    <lineage>
        <taxon>Bacteria</taxon>
        <taxon>Bacillati</taxon>
        <taxon>Actinomycetota</taxon>
        <taxon>Actinomycetes</taxon>
        <taxon>Propionibacteriales</taxon>
        <taxon>Kribbellaceae</taxon>
        <taxon>Kribbella</taxon>
    </lineage>
</organism>
<evidence type="ECO:0000313" key="4">
    <source>
        <dbReference type="Proteomes" id="UP000295060"/>
    </source>
</evidence>
<keyword evidence="1" id="KW-0812">Transmembrane</keyword>
<reference evidence="3 4" key="1">
    <citation type="submission" date="2019-03" db="EMBL/GenBank/DDBJ databases">
        <title>Genomic Encyclopedia of Type Strains, Phase III (KMG-III): the genomes of soil and plant-associated and newly described type strains.</title>
        <authorList>
            <person name="Whitman W."/>
        </authorList>
    </citation>
    <scope>NUCLEOTIDE SEQUENCE [LARGE SCALE GENOMIC DNA]</scope>
    <source>
        <strain evidence="3 4">VKMAc-2574</strain>
    </source>
</reference>
<feature type="domain" description="DUF4440" evidence="2">
    <location>
        <begin position="48"/>
        <end position="155"/>
    </location>
</feature>
<dbReference type="InterPro" id="IPR032710">
    <property type="entry name" value="NTF2-like_dom_sf"/>
</dbReference>
<evidence type="ECO:0000259" key="2">
    <source>
        <dbReference type="Pfam" id="PF14534"/>
    </source>
</evidence>
<accession>A0ABY2F8G7</accession>
<keyword evidence="1" id="KW-1133">Transmembrane helix</keyword>
<keyword evidence="4" id="KW-1185">Reference proteome</keyword>
<dbReference type="Proteomes" id="UP000295060">
    <property type="component" value="Unassembled WGS sequence"/>
</dbReference>
<evidence type="ECO:0000256" key="1">
    <source>
        <dbReference type="SAM" id="Phobius"/>
    </source>
</evidence>
<gene>
    <name evidence="3" type="ORF">EV137_4954</name>
</gene>
<dbReference type="Pfam" id="PF14534">
    <property type="entry name" value="DUF4440"/>
    <property type="match status" value="1"/>
</dbReference>